<reference evidence="2" key="1">
    <citation type="submission" date="2016-10" db="EMBL/GenBank/DDBJ databases">
        <authorList>
            <person name="Varghese N."/>
            <person name="Submissions S."/>
        </authorList>
    </citation>
    <scope>NUCLEOTIDE SEQUENCE [LARGE SCALE GENOMIC DNA]</scope>
    <source>
        <strain evidence="2">DSM 241</strain>
    </source>
</reference>
<dbReference type="InterPro" id="IPR011990">
    <property type="entry name" value="TPR-like_helical_dom_sf"/>
</dbReference>
<organism evidence="1 2">
    <name type="scientific">Ectothiorhodospira marina</name>
    <dbReference type="NCBI Taxonomy" id="1396821"/>
    <lineage>
        <taxon>Bacteria</taxon>
        <taxon>Pseudomonadati</taxon>
        <taxon>Pseudomonadota</taxon>
        <taxon>Gammaproteobacteria</taxon>
        <taxon>Chromatiales</taxon>
        <taxon>Ectothiorhodospiraceae</taxon>
        <taxon>Ectothiorhodospira</taxon>
    </lineage>
</organism>
<dbReference type="Proteomes" id="UP000199256">
    <property type="component" value="Unassembled WGS sequence"/>
</dbReference>
<dbReference type="OrthoDB" id="5788999at2"/>
<dbReference type="EMBL" id="FOAA01000010">
    <property type="protein sequence ID" value="SEL15226.1"/>
    <property type="molecule type" value="Genomic_DNA"/>
</dbReference>
<dbReference type="Gene3D" id="1.25.40.10">
    <property type="entry name" value="Tetratricopeptide repeat domain"/>
    <property type="match status" value="1"/>
</dbReference>
<proteinExistence type="predicted"/>
<gene>
    <name evidence="1" type="ORF">SAMN05444515_11069</name>
</gene>
<evidence type="ECO:0000313" key="1">
    <source>
        <dbReference type="EMBL" id="SEL15226.1"/>
    </source>
</evidence>
<keyword evidence="2" id="KW-1185">Reference proteome</keyword>
<evidence type="ECO:0000313" key="2">
    <source>
        <dbReference type="Proteomes" id="UP000199256"/>
    </source>
</evidence>
<protein>
    <submittedName>
        <fullName evidence="1">Uncharacterized protein</fullName>
    </submittedName>
</protein>
<accession>A0A1H7MV48</accession>
<dbReference type="AlphaFoldDB" id="A0A1H7MV48"/>
<dbReference type="RefSeq" id="WP_143050459.1">
    <property type="nucleotide sequence ID" value="NZ_FOAA01000010.1"/>
</dbReference>
<sequence>MARTAIEPMPQTGLSDWKAIWNRLEPGDKHRAMLSFLERLRDPASRLEMVCDTTLKTLARRKRFRVETLRRMKNPQLAGVLLPNAPTLFGAREWTLLFLGYFADYKSPIMCRFLDLCGVPHDDRGFVVGGDSRIRAPGDVQATTQTLVEEFSAREVAIYFRVLTQMDPQLWHFLDPVLPELTRAMEEEEAARAQEAVVDAQIADTLEVSEDFTQLDRVILDQILATLNGDDRALKPNELVDLVESVHALDTTRQRTYFHLGFMDALLPEREIDAARREMDDEQRQWYLSGVLSAHVRQRDHDAVKAILARHGGVFRGAAKTPGGAGAGLINEVYGYLLEQGYDREAMQLLRGQRSHLSPATFSLILDKATTAIREGDPALANVLLVELRQGLPYVQLDPDQRERMDTLLERRLGQALQAQGNFIGAREIFARLIEEDRVNTPCLLADRGLVSGGFRSLADVVLPDDPERCANTLVQLEHGEAYFRQAVDRFERLAINAHHALAVLEFLRWSGPDGQDAVRDRALVHVNEALIGMMSDTASTAYERLGLLGQCRFMQAVLMMARLDQGSARAAIESWRAIANETGRLPRWGVQRFLESADLVEPRLATEIAECVWRHGGESSLTMIDRPEWFAGSVYLQDELLTLARNSGDKSGIEQWRVWSVLVPAALSAGRVDVAQEGLDAMEALAQDSRFCEPMLQWLEHPERLDPAWSEVEILRSRFRLYRRLGRDPEAFAQLRALFYALRDTRPMEAAQALDLFRECDAPGEYFADLHLPDTASDEGDDADLEEQLRVGAPVKVLFVGGNEIQARYTDTISRTLAEEWPGVVVSFRHTGWSSNWGRDVDVLKRQAIDADAVVLMTMMRTTLGRALREALNDPPRPWIPCTGTGKQALLESIRRAARVGLQMQSGQASTLRE</sequence>
<name>A0A1H7MV48_9GAMM</name>